<keyword evidence="2" id="KW-0378">Hydrolase</keyword>
<dbReference type="SUPFAM" id="SSF55811">
    <property type="entry name" value="Nudix"/>
    <property type="match status" value="1"/>
</dbReference>
<dbReference type="OMA" id="DYQVHPG"/>
<proteinExistence type="predicted"/>
<reference evidence="5" key="1">
    <citation type="submission" date="2017-04" db="EMBL/GenBank/DDBJ databases">
        <authorList>
            <person name="Bumgarner R.E."/>
            <person name="Fredricks D.N."/>
            <person name="Srinivasan S."/>
        </authorList>
    </citation>
    <scope>NUCLEOTIDE SEQUENCE [LARGE SCALE GENOMIC DNA]</scope>
    <source>
        <strain evidence="5">KA00405</strain>
    </source>
</reference>
<evidence type="ECO:0000256" key="1">
    <source>
        <dbReference type="ARBA" id="ARBA00001946"/>
    </source>
</evidence>
<dbReference type="GO" id="GO:0005829">
    <property type="term" value="C:cytosol"/>
    <property type="evidence" value="ECO:0007669"/>
    <property type="project" value="TreeGrafter"/>
</dbReference>
<dbReference type="CDD" id="cd03424">
    <property type="entry name" value="NUDIX_ADPRase_Nudt5_UGPPase_Nudt14"/>
    <property type="match status" value="1"/>
</dbReference>
<comment type="cofactor">
    <cofactor evidence="1">
        <name>Mg(2+)</name>
        <dbReference type="ChEBI" id="CHEBI:18420"/>
    </cofactor>
</comment>
<dbReference type="EMBL" id="NBZD01000001">
    <property type="protein sequence ID" value="PNH19455.1"/>
    <property type="molecule type" value="Genomic_DNA"/>
</dbReference>
<dbReference type="PROSITE" id="PS00893">
    <property type="entry name" value="NUDIX_BOX"/>
    <property type="match status" value="1"/>
</dbReference>
<evidence type="ECO:0000313" key="4">
    <source>
        <dbReference type="EMBL" id="PNH19455.1"/>
    </source>
</evidence>
<dbReference type="InterPro" id="IPR000086">
    <property type="entry name" value="NUDIX_hydrolase_dom"/>
</dbReference>
<dbReference type="InterPro" id="IPR020084">
    <property type="entry name" value="NUDIX_hydrolase_CS"/>
</dbReference>
<evidence type="ECO:0000313" key="5">
    <source>
        <dbReference type="Proteomes" id="UP000236394"/>
    </source>
</evidence>
<name>A0A2J8B3X4_9FIRM</name>
<dbReference type="FunFam" id="3.90.79.10:FF:000024">
    <property type="entry name" value="ADP-ribose pyrophosphatase"/>
    <property type="match status" value="1"/>
</dbReference>
<sequence>MEVISSNEAVGRETTRKTEKIFVGKVFTVEKLRVEQPNGRLADREIVRHNGGVTILAVDADDQVYFVRQYRKAAETVMLELPAGKLELNEDPLFAAKRELSEETGLLAENWRKLGEVYATPGYCTEKLYLFAATNLSAGAAHPDEGEYVDVIRMPYEEALQRIQNGEFTDAKTVTALLWYDKFYRNPQRRN</sequence>
<dbReference type="Pfam" id="PF00293">
    <property type="entry name" value="NUDIX"/>
    <property type="match status" value="1"/>
</dbReference>
<gene>
    <name evidence="4" type="ORF">B7R76_00785</name>
</gene>
<dbReference type="Proteomes" id="UP000236394">
    <property type="component" value="Unassembled WGS sequence"/>
</dbReference>
<dbReference type="RefSeq" id="WP_012993664.1">
    <property type="nucleotide sequence ID" value="NZ_NBZD01000001.1"/>
</dbReference>
<feature type="domain" description="Nudix hydrolase" evidence="3">
    <location>
        <begin position="47"/>
        <end position="176"/>
    </location>
</feature>
<dbReference type="PROSITE" id="PS51462">
    <property type="entry name" value="NUDIX"/>
    <property type="match status" value="1"/>
</dbReference>
<dbReference type="Gene3D" id="3.90.79.10">
    <property type="entry name" value="Nucleoside Triphosphate Pyrophosphohydrolase"/>
    <property type="match status" value="1"/>
</dbReference>
<protein>
    <recommendedName>
        <fullName evidence="3">Nudix hydrolase domain-containing protein</fullName>
    </recommendedName>
</protein>
<organism evidence="4 5">
    <name type="scientific">Mageeibacillus indolicus</name>
    <dbReference type="NCBI Taxonomy" id="884684"/>
    <lineage>
        <taxon>Bacteria</taxon>
        <taxon>Bacillati</taxon>
        <taxon>Bacillota</taxon>
        <taxon>Clostridia</taxon>
        <taxon>Eubacteriales</taxon>
        <taxon>Oscillospiraceae</taxon>
        <taxon>Mageeibacillus</taxon>
    </lineage>
</organism>
<dbReference type="InterPro" id="IPR015797">
    <property type="entry name" value="NUDIX_hydrolase-like_dom_sf"/>
</dbReference>
<dbReference type="GO" id="GO:0016787">
    <property type="term" value="F:hydrolase activity"/>
    <property type="evidence" value="ECO:0007669"/>
    <property type="project" value="UniProtKB-KW"/>
</dbReference>
<dbReference type="PANTHER" id="PTHR11839:SF18">
    <property type="entry name" value="NUDIX HYDROLASE DOMAIN-CONTAINING PROTEIN"/>
    <property type="match status" value="1"/>
</dbReference>
<dbReference type="GO" id="GO:0006753">
    <property type="term" value="P:nucleoside phosphate metabolic process"/>
    <property type="evidence" value="ECO:0007669"/>
    <property type="project" value="TreeGrafter"/>
</dbReference>
<comment type="caution">
    <text evidence="4">The sequence shown here is derived from an EMBL/GenBank/DDBJ whole genome shotgun (WGS) entry which is preliminary data.</text>
</comment>
<dbReference type="GO" id="GO:0019693">
    <property type="term" value="P:ribose phosphate metabolic process"/>
    <property type="evidence" value="ECO:0007669"/>
    <property type="project" value="TreeGrafter"/>
</dbReference>
<evidence type="ECO:0000259" key="3">
    <source>
        <dbReference type="PROSITE" id="PS51462"/>
    </source>
</evidence>
<evidence type="ECO:0000256" key="2">
    <source>
        <dbReference type="ARBA" id="ARBA00022801"/>
    </source>
</evidence>
<accession>A0A2J8B3X4</accession>
<dbReference type="AlphaFoldDB" id="A0A2J8B3X4"/>
<dbReference type="PANTHER" id="PTHR11839">
    <property type="entry name" value="UDP/ADP-SUGAR PYROPHOSPHATASE"/>
    <property type="match status" value="1"/>
</dbReference>